<feature type="domain" description="Methyltransferase type 11" evidence="1">
    <location>
        <begin position="52"/>
        <end position="141"/>
    </location>
</feature>
<evidence type="ECO:0000313" key="2">
    <source>
        <dbReference type="EMBL" id="NEE01521.1"/>
    </source>
</evidence>
<dbReference type="InterPro" id="IPR029063">
    <property type="entry name" value="SAM-dependent_MTases_sf"/>
</dbReference>
<organism evidence="2 3">
    <name type="scientific">Phytoactinopolyspora halotolerans</name>
    <dbReference type="NCBI Taxonomy" id="1981512"/>
    <lineage>
        <taxon>Bacteria</taxon>
        <taxon>Bacillati</taxon>
        <taxon>Actinomycetota</taxon>
        <taxon>Actinomycetes</taxon>
        <taxon>Jiangellales</taxon>
        <taxon>Jiangellaceae</taxon>
        <taxon>Phytoactinopolyspora</taxon>
    </lineage>
</organism>
<evidence type="ECO:0000259" key="1">
    <source>
        <dbReference type="Pfam" id="PF08241"/>
    </source>
</evidence>
<sequence>MTFDQPSVEQDLVTYYDQEATTRAQRDLSPERHAWRAQYTELLHSENRTTVLEIGCGPGRDGAAFASAGLTYRGVDLSPAQAAQARALGLDAQVASALDLPFAAASFDAAWTMSTLMHLVPGDLPRALKEIMRVLRPGSPLAVGVWGAAEDRQASWDDGTGFGPPRYFNLRTDRTLRAELERHGTIEHWATAPGRRGLHYQWAVIRTPA</sequence>
<dbReference type="GO" id="GO:0032259">
    <property type="term" value="P:methylation"/>
    <property type="evidence" value="ECO:0007669"/>
    <property type="project" value="UniProtKB-KW"/>
</dbReference>
<keyword evidence="2" id="KW-0489">Methyltransferase</keyword>
<reference evidence="2 3" key="1">
    <citation type="submission" date="2020-02" db="EMBL/GenBank/DDBJ databases">
        <authorList>
            <person name="Li X.-J."/>
            <person name="Han X.-M."/>
        </authorList>
    </citation>
    <scope>NUCLEOTIDE SEQUENCE [LARGE SCALE GENOMIC DNA]</scope>
    <source>
        <strain evidence="2 3">CCTCC AB 2017055</strain>
    </source>
</reference>
<accession>A0A6L9SA05</accession>
<proteinExistence type="predicted"/>
<dbReference type="AlphaFoldDB" id="A0A6L9SA05"/>
<keyword evidence="3" id="KW-1185">Reference proteome</keyword>
<dbReference type="PANTHER" id="PTHR42912">
    <property type="entry name" value="METHYLTRANSFERASE"/>
    <property type="match status" value="1"/>
</dbReference>
<keyword evidence="2" id="KW-0808">Transferase</keyword>
<gene>
    <name evidence="2" type="ORF">G1H10_15220</name>
</gene>
<protein>
    <submittedName>
        <fullName evidence="2">Class I SAM-dependent methyltransferase</fullName>
    </submittedName>
</protein>
<dbReference type="Pfam" id="PF08241">
    <property type="entry name" value="Methyltransf_11"/>
    <property type="match status" value="1"/>
</dbReference>
<dbReference type="EMBL" id="JAAGOA010000010">
    <property type="protein sequence ID" value="NEE01521.1"/>
    <property type="molecule type" value="Genomic_DNA"/>
</dbReference>
<dbReference type="Gene3D" id="3.40.50.150">
    <property type="entry name" value="Vaccinia Virus protein VP39"/>
    <property type="match status" value="1"/>
</dbReference>
<dbReference type="RefSeq" id="WP_163739267.1">
    <property type="nucleotide sequence ID" value="NZ_JAAGOA010000010.1"/>
</dbReference>
<comment type="caution">
    <text evidence="2">The sequence shown here is derived from an EMBL/GenBank/DDBJ whole genome shotgun (WGS) entry which is preliminary data.</text>
</comment>
<name>A0A6L9SA05_9ACTN</name>
<dbReference type="CDD" id="cd02440">
    <property type="entry name" value="AdoMet_MTases"/>
    <property type="match status" value="1"/>
</dbReference>
<evidence type="ECO:0000313" key="3">
    <source>
        <dbReference type="Proteomes" id="UP000475214"/>
    </source>
</evidence>
<dbReference type="InterPro" id="IPR013216">
    <property type="entry name" value="Methyltransf_11"/>
</dbReference>
<dbReference type="GO" id="GO:0008757">
    <property type="term" value="F:S-adenosylmethionine-dependent methyltransferase activity"/>
    <property type="evidence" value="ECO:0007669"/>
    <property type="project" value="InterPro"/>
</dbReference>
<dbReference type="InterPro" id="IPR050508">
    <property type="entry name" value="Methyltransf_Superfamily"/>
</dbReference>
<dbReference type="Proteomes" id="UP000475214">
    <property type="component" value="Unassembled WGS sequence"/>
</dbReference>
<dbReference type="SUPFAM" id="SSF53335">
    <property type="entry name" value="S-adenosyl-L-methionine-dependent methyltransferases"/>
    <property type="match status" value="1"/>
</dbReference>